<comment type="caution">
    <text evidence="1">The sequence shown here is derived from an EMBL/GenBank/DDBJ whole genome shotgun (WGS) entry which is preliminary data.</text>
</comment>
<dbReference type="PANTHER" id="PTHR36342">
    <property type="entry name" value="PTB DOMAIN ENGULFMENT ADAPTER"/>
    <property type="match status" value="1"/>
</dbReference>
<dbReference type="EMBL" id="JAVXUP010000285">
    <property type="protein sequence ID" value="KAK3032009.1"/>
    <property type="molecule type" value="Genomic_DNA"/>
</dbReference>
<keyword evidence="2" id="KW-1185">Reference proteome</keyword>
<feature type="non-terminal residue" evidence="1">
    <location>
        <position position="214"/>
    </location>
</feature>
<dbReference type="PANTHER" id="PTHR36342:SF1">
    <property type="entry name" value="PTB DOMAIN ENGULFMENT ADAPTER"/>
    <property type="match status" value="1"/>
</dbReference>
<name>A0AA89B6Y9_9ASTE</name>
<evidence type="ECO:0000313" key="1">
    <source>
        <dbReference type="EMBL" id="KAK3032009.1"/>
    </source>
</evidence>
<gene>
    <name evidence="1" type="ORF">RJ639_036214</name>
</gene>
<sequence length="214" mass="23897">SLNCLKAIIPLTSILSSAKTPITGGRDEVYVAAVALRATKRPGQLLMSTAYALNLWDMQHFMVIINPSSPPHSQKIESKLLLRNGFKTQFQHFQPQDPESISVDCSTCSSIRQEGTSRVAVKNIALLSETSFLTAERATGSILTRKPTKLPKAKCWFIKSSEVDAVDATHKFNQCWETDLRIGQHDCRDYTNGLVEYLTGEKDVLERLQGSVRW</sequence>
<dbReference type="Proteomes" id="UP001188597">
    <property type="component" value="Unassembled WGS sequence"/>
</dbReference>
<accession>A0AA89B6Y9</accession>
<organism evidence="1 2">
    <name type="scientific">Escallonia herrerae</name>
    <dbReference type="NCBI Taxonomy" id="1293975"/>
    <lineage>
        <taxon>Eukaryota</taxon>
        <taxon>Viridiplantae</taxon>
        <taxon>Streptophyta</taxon>
        <taxon>Embryophyta</taxon>
        <taxon>Tracheophyta</taxon>
        <taxon>Spermatophyta</taxon>
        <taxon>Magnoliopsida</taxon>
        <taxon>eudicotyledons</taxon>
        <taxon>Gunneridae</taxon>
        <taxon>Pentapetalae</taxon>
        <taxon>asterids</taxon>
        <taxon>campanulids</taxon>
        <taxon>Escalloniales</taxon>
        <taxon>Escalloniaceae</taxon>
        <taxon>Escallonia</taxon>
    </lineage>
</organism>
<reference evidence="1" key="1">
    <citation type="submission" date="2022-12" db="EMBL/GenBank/DDBJ databases">
        <title>Draft genome assemblies for two species of Escallonia (Escalloniales).</title>
        <authorList>
            <person name="Chanderbali A."/>
            <person name="Dervinis C."/>
            <person name="Anghel I."/>
            <person name="Soltis D."/>
            <person name="Soltis P."/>
            <person name="Zapata F."/>
        </authorList>
    </citation>
    <scope>NUCLEOTIDE SEQUENCE</scope>
    <source>
        <strain evidence="1">UCBG64.0493</strain>
        <tissue evidence="1">Leaf</tissue>
    </source>
</reference>
<proteinExistence type="predicted"/>
<dbReference type="AlphaFoldDB" id="A0AA89B6Y9"/>
<protein>
    <submittedName>
        <fullName evidence="1">Uncharacterized protein</fullName>
    </submittedName>
</protein>
<evidence type="ECO:0000313" key="2">
    <source>
        <dbReference type="Proteomes" id="UP001188597"/>
    </source>
</evidence>